<evidence type="ECO:0000256" key="1">
    <source>
        <dbReference type="SAM" id="Phobius"/>
    </source>
</evidence>
<dbReference type="Gene3D" id="2.10.50.10">
    <property type="entry name" value="Tumor Necrosis Factor Receptor, subunit A, domain 2"/>
    <property type="match status" value="1"/>
</dbReference>
<dbReference type="GO" id="GO:0045785">
    <property type="term" value="P:positive regulation of cell adhesion"/>
    <property type="evidence" value="ECO:0007669"/>
    <property type="project" value="TreeGrafter"/>
</dbReference>
<keyword evidence="4" id="KW-0675">Receptor</keyword>
<dbReference type="RefSeq" id="XP_011375626.2">
    <property type="nucleotide sequence ID" value="XM_011377324.2"/>
</dbReference>
<keyword evidence="1" id="KW-1133">Transmembrane helix</keyword>
<dbReference type="PANTHER" id="PTHR47388:SF1">
    <property type="entry name" value="TUMOR NECROSIS FACTOR RECEPTOR SUPERFAMILY MEMBER 18"/>
    <property type="match status" value="1"/>
</dbReference>
<keyword evidence="3" id="KW-1185">Reference proteome</keyword>
<dbReference type="GeneID" id="105303592"/>
<dbReference type="GO" id="GO:0009897">
    <property type="term" value="C:external side of plasma membrane"/>
    <property type="evidence" value="ECO:0007669"/>
    <property type="project" value="TreeGrafter"/>
</dbReference>
<dbReference type="PANTHER" id="PTHR47388">
    <property type="entry name" value="TUMOR NECROSIS FACTOR RECEPTOR SUPERFAMILY MEMBER 18"/>
    <property type="match status" value="1"/>
</dbReference>
<feature type="transmembrane region" description="Helical" evidence="1">
    <location>
        <begin position="94"/>
        <end position="116"/>
    </location>
</feature>
<dbReference type="GO" id="GO:0005031">
    <property type="term" value="F:tumor necrosis factor receptor activity"/>
    <property type="evidence" value="ECO:0007669"/>
    <property type="project" value="InterPro"/>
</dbReference>
<dbReference type="InterPro" id="IPR001368">
    <property type="entry name" value="TNFR/NGFR_Cys_rich_reg"/>
</dbReference>
<dbReference type="GO" id="GO:0043066">
    <property type="term" value="P:negative regulation of apoptotic process"/>
    <property type="evidence" value="ECO:0007669"/>
    <property type="project" value="InterPro"/>
</dbReference>
<accession>A0A6P3R5C2</accession>
<name>A0A6P3R5C2_PTEVA</name>
<proteinExistence type="predicted"/>
<dbReference type="SMART" id="SM00208">
    <property type="entry name" value="TNFR"/>
    <property type="match status" value="2"/>
</dbReference>
<dbReference type="PRINTS" id="PR01968">
    <property type="entry name" value="TNFACTORR18"/>
</dbReference>
<feature type="domain" description="TNFR-Cys" evidence="2">
    <location>
        <begin position="43"/>
        <end position="81"/>
    </location>
</feature>
<reference evidence="4" key="1">
    <citation type="submission" date="2025-08" db="UniProtKB">
        <authorList>
            <consortium name="RefSeq"/>
        </authorList>
    </citation>
    <scope>IDENTIFICATION</scope>
    <source>
        <tissue evidence="4">Kidney</tissue>
    </source>
</reference>
<dbReference type="CDD" id="cd13417">
    <property type="entry name" value="TNFRSF18"/>
    <property type="match status" value="1"/>
</dbReference>
<gene>
    <name evidence="4" type="primary">TNFRSF18</name>
</gene>
<protein>
    <submittedName>
        <fullName evidence="4">Tumor necrosis factor receptor superfamily member 18</fullName>
    </submittedName>
</protein>
<organism evidence="3 4">
    <name type="scientific">Pteropus vampyrus</name>
    <name type="common">Large flying fox</name>
    <dbReference type="NCBI Taxonomy" id="132908"/>
    <lineage>
        <taxon>Eukaryota</taxon>
        <taxon>Metazoa</taxon>
        <taxon>Chordata</taxon>
        <taxon>Craniata</taxon>
        <taxon>Vertebrata</taxon>
        <taxon>Euteleostomi</taxon>
        <taxon>Mammalia</taxon>
        <taxon>Eutheria</taxon>
        <taxon>Laurasiatheria</taxon>
        <taxon>Chiroptera</taxon>
        <taxon>Yinpterochiroptera</taxon>
        <taxon>Pteropodoidea</taxon>
        <taxon>Pteropodidae</taxon>
        <taxon>Pteropodinae</taxon>
        <taxon>Pteropus</taxon>
    </lineage>
</organism>
<keyword evidence="1" id="KW-0472">Membrane</keyword>
<dbReference type="InterPro" id="IPR022318">
    <property type="entry name" value="TNFR_18"/>
</dbReference>
<sequence length="176" mass="19366">MCVQPEFHCGDPQCKSCKHHPCPPGQRARAHGKFTFGFDCVDCAAGTFSGGREGHCEPWANCSQAGFRTMFPGNRTHDAVCGHLLPPPAERHCLLSVSLLAVAACILVLAVVQLGLHIWQLRRQRMWLPETQMLLEAPPAEDACSCQFPEEERGEQLAEDKGCGEQLAEDKGDLWV</sequence>
<dbReference type="InterPro" id="IPR034018">
    <property type="entry name" value="TNFRSF18_N"/>
</dbReference>
<keyword evidence="1" id="KW-0812">Transmembrane</keyword>
<evidence type="ECO:0000313" key="4">
    <source>
        <dbReference type="RefSeq" id="XP_011375626.2"/>
    </source>
</evidence>
<dbReference type="Proteomes" id="UP000515202">
    <property type="component" value="Unplaced"/>
</dbReference>
<dbReference type="KEGG" id="pvp:105303592"/>
<evidence type="ECO:0000313" key="3">
    <source>
        <dbReference type="Proteomes" id="UP000515202"/>
    </source>
</evidence>
<feature type="domain" description="TNFR-Cys" evidence="2">
    <location>
        <begin position="2"/>
        <end position="40"/>
    </location>
</feature>
<dbReference type="CTD" id="8784"/>
<dbReference type="InterPro" id="IPR053107">
    <property type="entry name" value="TNFRSF18"/>
</dbReference>
<evidence type="ECO:0000259" key="2">
    <source>
        <dbReference type="SMART" id="SM00208"/>
    </source>
</evidence>
<dbReference type="OrthoDB" id="9374769at2759"/>
<dbReference type="AlphaFoldDB" id="A0A6P3R5C2"/>